<name>A0A3N4ITC3_9PEZI</name>
<gene>
    <name evidence="2" type="ORF">L873DRAFT_1849304</name>
</gene>
<feature type="domain" description="C2H2-type" evidence="1">
    <location>
        <begin position="125"/>
        <end position="152"/>
    </location>
</feature>
<feature type="domain" description="C2H2-type" evidence="1">
    <location>
        <begin position="157"/>
        <end position="186"/>
    </location>
</feature>
<keyword evidence="3" id="KW-1185">Reference proteome</keyword>
<dbReference type="SMART" id="SM00355">
    <property type="entry name" value="ZnF_C2H2"/>
    <property type="match status" value="2"/>
</dbReference>
<accession>A0A3N4ITC3</accession>
<organism evidence="2 3">
    <name type="scientific">Choiromyces venosus 120613-1</name>
    <dbReference type="NCBI Taxonomy" id="1336337"/>
    <lineage>
        <taxon>Eukaryota</taxon>
        <taxon>Fungi</taxon>
        <taxon>Dikarya</taxon>
        <taxon>Ascomycota</taxon>
        <taxon>Pezizomycotina</taxon>
        <taxon>Pezizomycetes</taxon>
        <taxon>Pezizales</taxon>
        <taxon>Tuberaceae</taxon>
        <taxon>Choiromyces</taxon>
    </lineage>
</organism>
<dbReference type="InterPro" id="IPR013087">
    <property type="entry name" value="Znf_C2H2_type"/>
</dbReference>
<evidence type="ECO:0000259" key="1">
    <source>
        <dbReference type="SMART" id="SM00355"/>
    </source>
</evidence>
<reference evidence="2 3" key="1">
    <citation type="journal article" date="2018" name="Nat. Ecol. Evol.">
        <title>Pezizomycetes genomes reveal the molecular basis of ectomycorrhizal truffle lifestyle.</title>
        <authorList>
            <person name="Murat C."/>
            <person name="Payen T."/>
            <person name="Noel B."/>
            <person name="Kuo A."/>
            <person name="Morin E."/>
            <person name="Chen J."/>
            <person name="Kohler A."/>
            <person name="Krizsan K."/>
            <person name="Balestrini R."/>
            <person name="Da Silva C."/>
            <person name="Montanini B."/>
            <person name="Hainaut M."/>
            <person name="Levati E."/>
            <person name="Barry K.W."/>
            <person name="Belfiori B."/>
            <person name="Cichocki N."/>
            <person name="Clum A."/>
            <person name="Dockter R.B."/>
            <person name="Fauchery L."/>
            <person name="Guy J."/>
            <person name="Iotti M."/>
            <person name="Le Tacon F."/>
            <person name="Lindquist E.A."/>
            <person name="Lipzen A."/>
            <person name="Malagnac F."/>
            <person name="Mello A."/>
            <person name="Molinier V."/>
            <person name="Miyauchi S."/>
            <person name="Poulain J."/>
            <person name="Riccioni C."/>
            <person name="Rubini A."/>
            <person name="Sitrit Y."/>
            <person name="Splivallo R."/>
            <person name="Traeger S."/>
            <person name="Wang M."/>
            <person name="Zifcakova L."/>
            <person name="Wipf D."/>
            <person name="Zambonelli A."/>
            <person name="Paolocci F."/>
            <person name="Nowrousian M."/>
            <person name="Ottonello S."/>
            <person name="Baldrian P."/>
            <person name="Spatafora J.W."/>
            <person name="Henrissat B."/>
            <person name="Nagy L.G."/>
            <person name="Aury J.M."/>
            <person name="Wincker P."/>
            <person name="Grigoriev I.V."/>
            <person name="Bonfante P."/>
            <person name="Martin F.M."/>
        </authorList>
    </citation>
    <scope>NUCLEOTIDE SEQUENCE [LARGE SCALE GENOMIC DNA]</scope>
    <source>
        <strain evidence="2 3">120613-1</strain>
    </source>
</reference>
<sequence length="197" mass="21477">MDSFIASYTSSDLQPTHGTYDPYEFIRGTLDLVPTDATGKALPLNPELGPLPLFPHDDGWYTILGPPISHTTAGVNYENRSTNNIPAFNKVNIPGHIITARGKVYCGSSRCSGNSGPHTCSRGSFTCDAPDCTRATPFRTKQALNRHYEMIHLDERFDCPVSGCKRVGERGIKRYDNLAVHVRNKHGMALVSGSPGG</sequence>
<dbReference type="EMBL" id="ML120581">
    <property type="protein sequence ID" value="RPA89423.1"/>
    <property type="molecule type" value="Genomic_DNA"/>
</dbReference>
<evidence type="ECO:0000313" key="3">
    <source>
        <dbReference type="Proteomes" id="UP000276215"/>
    </source>
</evidence>
<protein>
    <recommendedName>
        <fullName evidence="1">C2H2-type domain-containing protein</fullName>
    </recommendedName>
</protein>
<evidence type="ECO:0000313" key="2">
    <source>
        <dbReference type="EMBL" id="RPA89423.1"/>
    </source>
</evidence>
<dbReference type="Proteomes" id="UP000276215">
    <property type="component" value="Unassembled WGS sequence"/>
</dbReference>
<dbReference type="OrthoDB" id="5305647at2759"/>
<dbReference type="AlphaFoldDB" id="A0A3N4ITC3"/>
<proteinExistence type="predicted"/>